<reference evidence="1" key="1">
    <citation type="journal article" date="2015" name="Nature">
        <title>Complex archaea that bridge the gap between prokaryotes and eukaryotes.</title>
        <authorList>
            <person name="Spang A."/>
            <person name="Saw J.H."/>
            <person name="Jorgensen S.L."/>
            <person name="Zaremba-Niedzwiedzka K."/>
            <person name="Martijn J."/>
            <person name="Lind A.E."/>
            <person name="van Eijk R."/>
            <person name="Schleper C."/>
            <person name="Guy L."/>
            <person name="Ettema T.J."/>
        </authorList>
    </citation>
    <scope>NUCLEOTIDE SEQUENCE</scope>
</reference>
<proteinExistence type="predicted"/>
<dbReference type="SMART" id="SM00028">
    <property type="entry name" value="TPR"/>
    <property type="match status" value="3"/>
</dbReference>
<dbReference type="PROSITE" id="PS50005">
    <property type="entry name" value="TPR"/>
    <property type="match status" value="1"/>
</dbReference>
<dbReference type="InterPro" id="IPR011990">
    <property type="entry name" value="TPR-like_helical_dom_sf"/>
</dbReference>
<name>A0A0F9GQQ9_9ZZZZ</name>
<accession>A0A0F9GQQ9</accession>
<gene>
    <name evidence="1" type="ORF">LCGC14_1880050</name>
</gene>
<sequence length="436" mass="51367">FRDADKILEKLLHEVEKLPQAESKNYKHIVNKNLGYVNLFLGYYQDALKYFEEISIFNNDPEAKLYLIILQILLDNDSQAIKLIKEISYIFKLSNKFNGKAIIFWILDLMNFIGEKKLETFIRALQKEEFNYKYEFFYKLGDKIAGSGFFATSKILIDLTLRNTDNDQLSALCFKVLGNIYAFQDKHQLAIQEYHKAIEKDEDLIEAYKNMALCYKNLFDYINASKSIDTAIQIAKKKRFPHDDLLDYKLKIETLFMDKLNFSKIKSQKARDALKSAEQIFFDYNSRKDLPDGFAVPVGYAKALEIILDEEFSSVFKPLLSEYQQRYFKRKLSHDFHVKFGNLFRNKSIMLGNWQIILRTILHQNLNNFDREVQKFLKPLKNKFKKKTIEIVIDAINYISSVRNPLSHTEVVSINKIKDIRKKVIDHLNLIIDLLY</sequence>
<evidence type="ECO:0000313" key="1">
    <source>
        <dbReference type="EMBL" id="KKL92901.1"/>
    </source>
</evidence>
<dbReference type="EMBL" id="LAZR01019341">
    <property type="protein sequence ID" value="KKL92901.1"/>
    <property type="molecule type" value="Genomic_DNA"/>
</dbReference>
<feature type="non-terminal residue" evidence="1">
    <location>
        <position position="1"/>
    </location>
</feature>
<comment type="caution">
    <text evidence="1">The sequence shown here is derived from an EMBL/GenBank/DDBJ whole genome shotgun (WGS) entry which is preliminary data.</text>
</comment>
<organism evidence="1">
    <name type="scientific">marine sediment metagenome</name>
    <dbReference type="NCBI Taxonomy" id="412755"/>
    <lineage>
        <taxon>unclassified sequences</taxon>
        <taxon>metagenomes</taxon>
        <taxon>ecological metagenomes</taxon>
    </lineage>
</organism>
<protein>
    <submittedName>
        <fullName evidence="1">Uncharacterized protein</fullName>
    </submittedName>
</protein>
<dbReference type="InterPro" id="IPR019734">
    <property type="entry name" value="TPR_rpt"/>
</dbReference>
<dbReference type="AlphaFoldDB" id="A0A0F9GQQ9"/>
<dbReference type="SUPFAM" id="SSF48452">
    <property type="entry name" value="TPR-like"/>
    <property type="match status" value="2"/>
</dbReference>
<dbReference type="Gene3D" id="1.25.40.10">
    <property type="entry name" value="Tetratricopeptide repeat domain"/>
    <property type="match status" value="1"/>
</dbReference>